<dbReference type="RefSeq" id="WP_145220400.1">
    <property type="nucleotide sequence ID" value="NZ_CP036269.1"/>
</dbReference>
<feature type="transmembrane region" description="Helical" evidence="1">
    <location>
        <begin position="20"/>
        <end position="39"/>
    </location>
</feature>
<protein>
    <submittedName>
        <fullName evidence="2">Uncharacterized protein</fullName>
    </submittedName>
</protein>
<gene>
    <name evidence="2" type="ORF">Pan241w_48370</name>
</gene>
<accession>A0A517RLG6</accession>
<dbReference type="EMBL" id="CP036269">
    <property type="protein sequence ID" value="QDT44721.1"/>
    <property type="molecule type" value="Genomic_DNA"/>
</dbReference>
<proteinExistence type="predicted"/>
<organism evidence="2 3">
    <name type="scientific">Gimesia alba</name>
    <dbReference type="NCBI Taxonomy" id="2527973"/>
    <lineage>
        <taxon>Bacteria</taxon>
        <taxon>Pseudomonadati</taxon>
        <taxon>Planctomycetota</taxon>
        <taxon>Planctomycetia</taxon>
        <taxon>Planctomycetales</taxon>
        <taxon>Planctomycetaceae</taxon>
        <taxon>Gimesia</taxon>
    </lineage>
</organism>
<keyword evidence="1" id="KW-0472">Membrane</keyword>
<keyword evidence="1" id="KW-0812">Transmembrane</keyword>
<dbReference type="KEGG" id="gaz:Pan241w_48370"/>
<sequence length="227" mass="25657">MTVEDQTLTVQQQPRLSVRVRLLMGILFLLLAIVVVAILRLPPKLEAGQVIDQFGVYRFPAGGHQFEIKKTADNNVQIILHRRITEVKLFSIPVYSRLAADRPISFEAERGWFVSVDRYQRLWIFHGLWDKEWGAPRPMPSGGTVPYAPAVLMQGSWFLPSGKLVLGGNVVSETGEWAGVPSAFFDRLPDKNQELSVWGSIPPIPVSPPRFTKQQQMMLEQKLNALR</sequence>
<evidence type="ECO:0000313" key="2">
    <source>
        <dbReference type="EMBL" id="QDT44721.1"/>
    </source>
</evidence>
<keyword evidence="3" id="KW-1185">Reference proteome</keyword>
<evidence type="ECO:0000256" key="1">
    <source>
        <dbReference type="SAM" id="Phobius"/>
    </source>
</evidence>
<dbReference type="Proteomes" id="UP000317171">
    <property type="component" value="Chromosome"/>
</dbReference>
<dbReference type="AlphaFoldDB" id="A0A517RLG6"/>
<keyword evidence="1" id="KW-1133">Transmembrane helix</keyword>
<name>A0A517RLG6_9PLAN</name>
<dbReference type="OrthoDB" id="9821564at2"/>
<reference evidence="2 3" key="1">
    <citation type="submission" date="2019-02" db="EMBL/GenBank/DDBJ databases">
        <title>Deep-cultivation of Planctomycetes and their phenomic and genomic characterization uncovers novel biology.</title>
        <authorList>
            <person name="Wiegand S."/>
            <person name="Jogler M."/>
            <person name="Boedeker C."/>
            <person name="Pinto D."/>
            <person name="Vollmers J."/>
            <person name="Rivas-Marin E."/>
            <person name="Kohn T."/>
            <person name="Peeters S.H."/>
            <person name="Heuer A."/>
            <person name="Rast P."/>
            <person name="Oberbeckmann S."/>
            <person name="Bunk B."/>
            <person name="Jeske O."/>
            <person name="Meyerdierks A."/>
            <person name="Storesund J.E."/>
            <person name="Kallscheuer N."/>
            <person name="Luecker S."/>
            <person name="Lage O.M."/>
            <person name="Pohl T."/>
            <person name="Merkel B.J."/>
            <person name="Hornburger P."/>
            <person name="Mueller R.-W."/>
            <person name="Bruemmer F."/>
            <person name="Labrenz M."/>
            <person name="Spormann A.M."/>
            <person name="Op den Camp H."/>
            <person name="Overmann J."/>
            <person name="Amann R."/>
            <person name="Jetten M.S.M."/>
            <person name="Mascher T."/>
            <person name="Medema M.H."/>
            <person name="Devos D.P."/>
            <person name="Kaster A.-K."/>
            <person name="Ovreas L."/>
            <person name="Rohde M."/>
            <person name="Galperin M.Y."/>
            <person name="Jogler C."/>
        </authorList>
    </citation>
    <scope>NUCLEOTIDE SEQUENCE [LARGE SCALE GENOMIC DNA]</scope>
    <source>
        <strain evidence="2 3">Pan241w</strain>
    </source>
</reference>
<evidence type="ECO:0000313" key="3">
    <source>
        <dbReference type="Proteomes" id="UP000317171"/>
    </source>
</evidence>